<dbReference type="InterPro" id="IPR009056">
    <property type="entry name" value="Cyt_c-like_dom"/>
</dbReference>
<dbReference type="Proteomes" id="UP000028725">
    <property type="component" value="Unassembled WGS sequence"/>
</dbReference>
<evidence type="ECO:0000259" key="6">
    <source>
        <dbReference type="PROSITE" id="PS51007"/>
    </source>
</evidence>
<dbReference type="InterPro" id="IPR036909">
    <property type="entry name" value="Cyt_c-like_dom_sf"/>
</dbReference>
<keyword evidence="8" id="KW-1185">Reference proteome</keyword>
<feature type="chain" id="PRO_5001800281" evidence="5">
    <location>
        <begin position="20"/>
        <end position="114"/>
    </location>
</feature>
<evidence type="ECO:0000313" key="7">
    <source>
        <dbReference type="EMBL" id="KFE71439.1"/>
    </source>
</evidence>
<dbReference type="Pfam" id="PF13442">
    <property type="entry name" value="Cytochrome_CBB3"/>
    <property type="match status" value="1"/>
</dbReference>
<protein>
    <submittedName>
        <fullName evidence="7">Cytochrome c class I protein</fullName>
    </submittedName>
</protein>
<dbReference type="GO" id="GO:0009055">
    <property type="term" value="F:electron transfer activity"/>
    <property type="evidence" value="ECO:0007669"/>
    <property type="project" value="InterPro"/>
</dbReference>
<dbReference type="PANTHER" id="PTHR33751">
    <property type="entry name" value="CBB3-TYPE CYTOCHROME C OXIDASE SUBUNIT FIXP"/>
    <property type="match status" value="1"/>
</dbReference>
<organism evidence="7 8">
    <name type="scientific">Hyalangium minutum</name>
    <dbReference type="NCBI Taxonomy" id="394096"/>
    <lineage>
        <taxon>Bacteria</taxon>
        <taxon>Pseudomonadati</taxon>
        <taxon>Myxococcota</taxon>
        <taxon>Myxococcia</taxon>
        <taxon>Myxococcales</taxon>
        <taxon>Cystobacterineae</taxon>
        <taxon>Archangiaceae</taxon>
        <taxon>Hyalangium</taxon>
    </lineage>
</organism>
<keyword evidence="2 4" id="KW-0479">Metal-binding</keyword>
<dbReference type="SUPFAM" id="SSF46626">
    <property type="entry name" value="Cytochrome c"/>
    <property type="match status" value="1"/>
</dbReference>
<evidence type="ECO:0000313" key="8">
    <source>
        <dbReference type="Proteomes" id="UP000028725"/>
    </source>
</evidence>
<evidence type="ECO:0000256" key="2">
    <source>
        <dbReference type="ARBA" id="ARBA00022723"/>
    </source>
</evidence>
<dbReference type="GO" id="GO:0046872">
    <property type="term" value="F:metal ion binding"/>
    <property type="evidence" value="ECO:0007669"/>
    <property type="project" value="UniProtKB-KW"/>
</dbReference>
<evidence type="ECO:0000256" key="5">
    <source>
        <dbReference type="SAM" id="SignalP"/>
    </source>
</evidence>
<gene>
    <name evidence="7" type="ORF">DB31_3569</name>
</gene>
<evidence type="ECO:0000256" key="1">
    <source>
        <dbReference type="ARBA" id="ARBA00022617"/>
    </source>
</evidence>
<keyword evidence="1 4" id="KW-0349">Heme</keyword>
<sequence>MKKQLAIVLALTLSGAAFAEDSVADIWKAKCQSCHGADGKAKTKMGEKEKIADLTDAGWQKRHSDEKIRDYITNGSKENPKMKPFKDKLTPEQIDALVKHVRSLSSESAAAPAK</sequence>
<dbReference type="PATRIC" id="fig|394096.3.peg.1218"/>
<keyword evidence="3 4" id="KW-0408">Iron</keyword>
<dbReference type="Gene3D" id="1.10.760.10">
    <property type="entry name" value="Cytochrome c-like domain"/>
    <property type="match status" value="1"/>
</dbReference>
<keyword evidence="5" id="KW-0732">Signal</keyword>
<proteinExistence type="predicted"/>
<feature type="signal peptide" evidence="5">
    <location>
        <begin position="1"/>
        <end position="19"/>
    </location>
</feature>
<reference evidence="7 8" key="1">
    <citation type="submission" date="2014-04" db="EMBL/GenBank/DDBJ databases">
        <title>Genome assembly of Hyalangium minutum DSM 14724.</title>
        <authorList>
            <person name="Sharma G."/>
            <person name="Subramanian S."/>
        </authorList>
    </citation>
    <scope>NUCLEOTIDE SEQUENCE [LARGE SCALE GENOMIC DNA]</scope>
    <source>
        <strain evidence="7 8">DSM 14724</strain>
    </source>
</reference>
<dbReference type="EMBL" id="JMCB01000002">
    <property type="protein sequence ID" value="KFE71439.1"/>
    <property type="molecule type" value="Genomic_DNA"/>
</dbReference>
<dbReference type="STRING" id="394096.DB31_3569"/>
<dbReference type="InterPro" id="IPR050597">
    <property type="entry name" value="Cytochrome_c_Oxidase_Subunit"/>
</dbReference>
<dbReference type="RefSeq" id="WP_044183424.1">
    <property type="nucleotide sequence ID" value="NZ_JMCB01000002.1"/>
</dbReference>
<evidence type="ECO:0000256" key="4">
    <source>
        <dbReference type="PROSITE-ProRule" id="PRU00433"/>
    </source>
</evidence>
<comment type="caution">
    <text evidence="7">The sequence shown here is derived from an EMBL/GenBank/DDBJ whole genome shotgun (WGS) entry which is preliminary data.</text>
</comment>
<accession>A0A085WUS6</accession>
<dbReference type="PANTHER" id="PTHR33751:SF1">
    <property type="entry name" value="CBB3-TYPE CYTOCHROME C OXIDASE SUBUNIT FIXP"/>
    <property type="match status" value="1"/>
</dbReference>
<feature type="domain" description="Cytochrome c" evidence="6">
    <location>
        <begin position="10"/>
        <end position="105"/>
    </location>
</feature>
<dbReference type="GO" id="GO:0020037">
    <property type="term" value="F:heme binding"/>
    <property type="evidence" value="ECO:0007669"/>
    <property type="project" value="InterPro"/>
</dbReference>
<name>A0A085WUS6_9BACT</name>
<dbReference type="AlphaFoldDB" id="A0A085WUS6"/>
<dbReference type="OrthoDB" id="9791344at2"/>
<dbReference type="PROSITE" id="PS51007">
    <property type="entry name" value="CYTC"/>
    <property type="match status" value="1"/>
</dbReference>
<evidence type="ECO:0000256" key="3">
    <source>
        <dbReference type="ARBA" id="ARBA00023004"/>
    </source>
</evidence>